<name>A0A9X2INE5_9BACI</name>
<dbReference type="Proteomes" id="UP001139179">
    <property type="component" value="Unassembled WGS sequence"/>
</dbReference>
<dbReference type="InterPro" id="IPR037883">
    <property type="entry name" value="Knr4/Smi1-like_sf"/>
</dbReference>
<dbReference type="SUPFAM" id="SSF160631">
    <property type="entry name" value="SMI1/KNR4-like"/>
    <property type="match status" value="1"/>
</dbReference>
<proteinExistence type="predicted"/>
<dbReference type="SMART" id="SM00860">
    <property type="entry name" value="SMI1_KNR4"/>
    <property type="match status" value="1"/>
</dbReference>
<dbReference type="RefSeq" id="WP_251222500.1">
    <property type="nucleotide sequence ID" value="NZ_JAMBOL010000003.1"/>
</dbReference>
<dbReference type="Gene3D" id="3.40.1580.10">
    <property type="entry name" value="SMI1/KNR4-like"/>
    <property type="match status" value="1"/>
</dbReference>
<dbReference type="EMBL" id="JAMBOL010000003">
    <property type="protein sequence ID" value="MCM3713706.1"/>
    <property type="molecule type" value="Genomic_DNA"/>
</dbReference>
<dbReference type="AlphaFoldDB" id="A0A9X2INE5"/>
<organism evidence="2 3">
    <name type="scientific">Halalkalibacter oceani</name>
    <dbReference type="NCBI Taxonomy" id="1653776"/>
    <lineage>
        <taxon>Bacteria</taxon>
        <taxon>Bacillati</taxon>
        <taxon>Bacillota</taxon>
        <taxon>Bacilli</taxon>
        <taxon>Bacillales</taxon>
        <taxon>Bacillaceae</taxon>
        <taxon>Halalkalibacter</taxon>
    </lineage>
</organism>
<evidence type="ECO:0000313" key="3">
    <source>
        <dbReference type="Proteomes" id="UP001139179"/>
    </source>
</evidence>
<evidence type="ECO:0000313" key="2">
    <source>
        <dbReference type="EMBL" id="MCM3713706.1"/>
    </source>
</evidence>
<gene>
    <name evidence="2" type="ORF">M3202_06380</name>
</gene>
<keyword evidence="3" id="KW-1185">Reference proteome</keyword>
<sequence>MSLDFYQGGSFWKVPSEYKPGVPLTDQRITEVEQLLGVSLPKAYLRYMLEQNGGELAYRYVLFEDGEAAIIPYLYEMDTASGVGMSPLFLEQFGLPAGLVLLTGDFDSWLALDYRQQTEPEVIYLTNEGDLVSAQWKEYRLAPNFEEFTAKLFRRSPLKEEKKGGTAE</sequence>
<dbReference type="InterPro" id="IPR018958">
    <property type="entry name" value="Knr4/Smi1-like_dom"/>
</dbReference>
<comment type="caution">
    <text evidence="2">The sequence shown here is derived from an EMBL/GenBank/DDBJ whole genome shotgun (WGS) entry which is preliminary data.</text>
</comment>
<protein>
    <submittedName>
        <fullName evidence="2">SMI1/KNR4 family protein</fullName>
    </submittedName>
</protein>
<reference evidence="2" key="1">
    <citation type="submission" date="2022-05" db="EMBL/GenBank/DDBJ databases">
        <title>Comparative Genomics of Spacecraft Associated Microbes.</title>
        <authorList>
            <person name="Tran M.T."/>
            <person name="Wright A."/>
            <person name="Seuylemezian A."/>
            <person name="Eisen J."/>
            <person name="Coil D."/>
        </authorList>
    </citation>
    <scope>NUCLEOTIDE SEQUENCE</scope>
    <source>
        <strain evidence="2">214.1.1</strain>
    </source>
</reference>
<dbReference type="Pfam" id="PF14568">
    <property type="entry name" value="SUKH_6"/>
    <property type="match status" value="1"/>
</dbReference>
<feature type="domain" description="Knr4/Smi1-like" evidence="1">
    <location>
        <begin position="23"/>
        <end position="112"/>
    </location>
</feature>
<accession>A0A9X2INE5</accession>
<evidence type="ECO:0000259" key="1">
    <source>
        <dbReference type="SMART" id="SM00860"/>
    </source>
</evidence>